<accession>H8XVQ3</accession>
<protein>
    <submittedName>
        <fullName evidence="1">Uncharacterized protein</fullName>
    </submittedName>
</protein>
<dbReference type="HOGENOM" id="CLU_1640745_0_0_10"/>
<sequence length="147" mass="16677">MINFLKKATVALGGIDTSPKNHKDNFVETLMNQIPGEKIAEIENGGVWVEFIELGDYEFMDVHLVGFEKYKTFEGAELVFKSGSIELGKLQSDTKEIESHHSNISNRYLTTVNIEITNLNLDYLFDRAAETVGFTCKNKTEIFHIIQ</sequence>
<dbReference type="KEGG" id="fin:KQS_10445"/>
<name>H8XVQ3_FLAIG</name>
<organism evidence="1 2">
    <name type="scientific">Flavobacterium indicum (strain DSM 17447 / CIP 109464 / GPTSA100-9)</name>
    <dbReference type="NCBI Taxonomy" id="1094466"/>
    <lineage>
        <taxon>Bacteria</taxon>
        <taxon>Pseudomonadati</taxon>
        <taxon>Bacteroidota</taxon>
        <taxon>Flavobacteriia</taxon>
        <taxon>Flavobacteriales</taxon>
        <taxon>Flavobacteriaceae</taxon>
        <taxon>Flavobacterium</taxon>
    </lineage>
</organism>
<dbReference type="OrthoDB" id="1201645at2"/>
<evidence type="ECO:0000313" key="1">
    <source>
        <dbReference type="EMBL" id="CCG54017.1"/>
    </source>
</evidence>
<dbReference type="PATRIC" id="fig|1094466.5.peg.2052"/>
<dbReference type="RefSeq" id="WP_014389135.1">
    <property type="nucleotide sequence ID" value="NC_017025.1"/>
</dbReference>
<keyword evidence="2" id="KW-1185">Reference proteome</keyword>
<gene>
    <name evidence="1" type="ordered locus">KQS_10445</name>
</gene>
<reference evidence="2" key="2">
    <citation type="submission" date="2012-03" db="EMBL/GenBank/DDBJ databases">
        <title>Complete genome sequence of Flavobacterium indicum GPTSA100-9T, isolated from warm spring water.</title>
        <authorList>
            <person name="Barbier P."/>
            <person name="Houel A."/>
            <person name="Loux V."/>
            <person name="Poulain J."/>
            <person name="Bernardet J.-F."/>
            <person name="Touchon M."/>
            <person name="Duchaud E."/>
        </authorList>
    </citation>
    <scope>NUCLEOTIDE SEQUENCE [LARGE SCALE GENOMIC DNA]</scope>
    <source>
        <strain evidence="2">DSM 17447 / CIP 109464 / GPTSA100-9</strain>
    </source>
</reference>
<dbReference type="AlphaFoldDB" id="H8XVQ3"/>
<dbReference type="EMBL" id="HE774682">
    <property type="protein sequence ID" value="CCG54017.1"/>
    <property type="molecule type" value="Genomic_DNA"/>
</dbReference>
<evidence type="ECO:0000313" key="2">
    <source>
        <dbReference type="Proteomes" id="UP000007599"/>
    </source>
</evidence>
<reference evidence="1 2" key="1">
    <citation type="journal article" date="2012" name="J. Bacteriol.">
        <title>Complete Genome Sequence of Flavobacterium indicum GPSTA100-9T, Isolated from Warm Spring Water.</title>
        <authorList>
            <person name="Barbier P."/>
            <person name="Houel A."/>
            <person name="Loux V."/>
            <person name="Poulain J."/>
            <person name="Bernardet J.F."/>
            <person name="Touchon M."/>
            <person name="Duchaud E."/>
        </authorList>
    </citation>
    <scope>NUCLEOTIDE SEQUENCE [LARGE SCALE GENOMIC DNA]</scope>
    <source>
        <strain evidence="2">DSM 17447 / CIP 109464 / GPTSA100-9</strain>
    </source>
</reference>
<dbReference type="Proteomes" id="UP000007599">
    <property type="component" value="Chromosome I"/>
</dbReference>
<proteinExistence type="predicted"/>